<dbReference type="KEGG" id="pbs:Plabr_3319"/>
<keyword evidence="2" id="KW-1185">Reference proteome</keyword>
<dbReference type="HOGENOM" id="CLU_2865069_0_0_0"/>
<evidence type="ECO:0000313" key="1">
    <source>
        <dbReference type="EMBL" id="ADY60916.1"/>
    </source>
</evidence>
<name>F0SL33_RUBBR</name>
<proteinExistence type="predicted"/>
<dbReference type="RefSeq" id="WP_013629636.1">
    <property type="nucleotide sequence ID" value="NC_015174.1"/>
</dbReference>
<dbReference type="OrthoDB" id="286674at2"/>
<protein>
    <recommendedName>
        <fullName evidence="3">DNA-binding protein</fullName>
    </recommendedName>
</protein>
<accession>F0SL33</accession>
<evidence type="ECO:0000313" key="2">
    <source>
        <dbReference type="Proteomes" id="UP000006860"/>
    </source>
</evidence>
<evidence type="ECO:0008006" key="3">
    <source>
        <dbReference type="Google" id="ProtNLM"/>
    </source>
</evidence>
<dbReference type="AlphaFoldDB" id="F0SL33"/>
<organism evidence="1 2">
    <name type="scientific">Rubinisphaera brasiliensis (strain ATCC 49424 / DSM 5305 / JCM 21570 / IAM 15109 / NBRC 103401 / IFAM 1448)</name>
    <name type="common">Planctomyces brasiliensis</name>
    <dbReference type="NCBI Taxonomy" id="756272"/>
    <lineage>
        <taxon>Bacteria</taxon>
        <taxon>Pseudomonadati</taxon>
        <taxon>Planctomycetota</taxon>
        <taxon>Planctomycetia</taxon>
        <taxon>Planctomycetales</taxon>
        <taxon>Planctomycetaceae</taxon>
        <taxon>Rubinisphaera</taxon>
    </lineage>
</organism>
<dbReference type="Proteomes" id="UP000006860">
    <property type="component" value="Chromosome"/>
</dbReference>
<reference evidence="2" key="1">
    <citation type="submission" date="2011-02" db="EMBL/GenBank/DDBJ databases">
        <title>The complete genome of Planctomyces brasiliensis DSM 5305.</title>
        <authorList>
            <person name="Lucas S."/>
            <person name="Copeland A."/>
            <person name="Lapidus A."/>
            <person name="Bruce D."/>
            <person name="Goodwin L."/>
            <person name="Pitluck S."/>
            <person name="Kyrpides N."/>
            <person name="Mavromatis K."/>
            <person name="Pagani I."/>
            <person name="Ivanova N."/>
            <person name="Ovchinnikova G."/>
            <person name="Lu M."/>
            <person name="Detter J.C."/>
            <person name="Han C."/>
            <person name="Land M."/>
            <person name="Hauser L."/>
            <person name="Markowitz V."/>
            <person name="Cheng J.-F."/>
            <person name="Hugenholtz P."/>
            <person name="Woyke T."/>
            <person name="Wu D."/>
            <person name="Tindall B."/>
            <person name="Pomrenke H.G."/>
            <person name="Brambilla E."/>
            <person name="Klenk H.-P."/>
            <person name="Eisen J.A."/>
        </authorList>
    </citation>
    <scope>NUCLEOTIDE SEQUENCE [LARGE SCALE GENOMIC DNA]</scope>
    <source>
        <strain evidence="2">ATCC 49424 / DSM 5305 / JCM 21570 / NBRC 103401 / IFAM 1448</strain>
    </source>
</reference>
<dbReference type="EMBL" id="CP002546">
    <property type="protein sequence ID" value="ADY60916.1"/>
    <property type="molecule type" value="Genomic_DNA"/>
</dbReference>
<dbReference type="STRING" id="756272.Plabr_3319"/>
<sequence>MKEQNPLPQSGWYLDTDWAAALNIEVRQFRRNLREHQIPHGKFGNAVIVKAEDFYASLPDGGDK</sequence>
<gene>
    <name evidence="1" type="ordered locus">Plabr_3319</name>
</gene>